<dbReference type="FunFam" id="1.10.10.60:FF:000010">
    <property type="entry name" value="Transcriptional activator Myb isoform A"/>
    <property type="match status" value="1"/>
</dbReference>
<dbReference type="InterPro" id="IPR009057">
    <property type="entry name" value="Homeodomain-like_sf"/>
</dbReference>
<keyword evidence="2" id="KW-0677">Repeat</keyword>
<dbReference type="PANTHER" id="PTHR45614:SF218">
    <property type="entry name" value="TRANSCRIPTION FACTOR MYB119-RELATED"/>
    <property type="match status" value="1"/>
</dbReference>
<gene>
    <name evidence="9" type="ORF">ILEXP_LOCUS33320</name>
</gene>
<dbReference type="PANTHER" id="PTHR45614">
    <property type="entry name" value="MYB PROTEIN-RELATED"/>
    <property type="match status" value="1"/>
</dbReference>
<feature type="region of interest" description="Disordered" evidence="5">
    <location>
        <begin position="255"/>
        <end position="274"/>
    </location>
</feature>
<dbReference type="InterPro" id="IPR050560">
    <property type="entry name" value="MYB_TF"/>
</dbReference>
<dbReference type="SUPFAM" id="SSF46689">
    <property type="entry name" value="Homeodomain-like"/>
    <property type="match status" value="1"/>
</dbReference>
<keyword evidence="3" id="KW-0238">DNA-binding</keyword>
<dbReference type="Pfam" id="PF13921">
    <property type="entry name" value="Myb_DNA-bind_6"/>
    <property type="match status" value="1"/>
</dbReference>
<dbReference type="CDD" id="cd00167">
    <property type="entry name" value="SANT"/>
    <property type="match status" value="2"/>
</dbReference>
<dbReference type="InterPro" id="IPR001005">
    <property type="entry name" value="SANT/Myb"/>
</dbReference>
<accession>A0ABC8T4R6</accession>
<dbReference type="EMBL" id="CAUOFW020004169">
    <property type="protein sequence ID" value="CAK9164228.1"/>
    <property type="molecule type" value="Genomic_DNA"/>
</dbReference>
<sequence>MEGVGGGGFRYGNLQNNPHAFRPRLSLTAIDRFLWDKNHLCHQKSLNNVNDKEPVVSPNGVFSFSSEVSWPTLRETSFVDGLFAVGETINWTQERNPSVDFKEETKSTHRKISMKGGSSTTLIKGQWTDEEDRKLVRLIKQHGVRKWAQIAEKMVGRAGKQCRERWHNHLRPDIKKDNWSEEEERLLIEAHEKVGNRWAEIAKRIPGRTENSIKNHWNATKRRQNSRRKSKKQQGQNANPQPTILQEYIRNKGLNITSSGTTTTTTTTPASSTISEDPTIKFGVFFSELSQSADDSTSLIIHTHDDELNFLLNLFGNKSNDSLIDDGKIKGSIGAKPSQNEYTKESTGFNPLRINHINGNQQLHGNKDPKMHNLNLQQKEESPRTQLYSDHFLSHLLDGATSLPSNDASYGNMKMELVANEGSSCGKREIDLIEMVSSSQFSQGMY</sequence>
<evidence type="ECO:0000256" key="1">
    <source>
        <dbReference type="ARBA" id="ARBA00004123"/>
    </source>
</evidence>
<evidence type="ECO:0000256" key="3">
    <source>
        <dbReference type="ARBA" id="ARBA00023125"/>
    </source>
</evidence>
<dbReference type="Gene3D" id="1.10.10.60">
    <property type="entry name" value="Homeodomain-like"/>
    <property type="match status" value="2"/>
</dbReference>
<feature type="domain" description="HTH myb-type" evidence="8">
    <location>
        <begin position="119"/>
        <end position="174"/>
    </location>
</feature>
<reference evidence="9 10" key="1">
    <citation type="submission" date="2024-02" db="EMBL/GenBank/DDBJ databases">
        <authorList>
            <person name="Vignale AGUSTIN F."/>
            <person name="Sosa J E."/>
            <person name="Modenutti C."/>
        </authorList>
    </citation>
    <scope>NUCLEOTIDE SEQUENCE [LARGE SCALE GENOMIC DNA]</scope>
</reference>
<evidence type="ECO:0000259" key="8">
    <source>
        <dbReference type="PROSITE" id="PS51294"/>
    </source>
</evidence>
<organism evidence="9 10">
    <name type="scientific">Ilex paraguariensis</name>
    <name type="common">yerba mate</name>
    <dbReference type="NCBI Taxonomy" id="185542"/>
    <lineage>
        <taxon>Eukaryota</taxon>
        <taxon>Viridiplantae</taxon>
        <taxon>Streptophyta</taxon>
        <taxon>Embryophyta</taxon>
        <taxon>Tracheophyta</taxon>
        <taxon>Spermatophyta</taxon>
        <taxon>Magnoliopsida</taxon>
        <taxon>eudicotyledons</taxon>
        <taxon>Gunneridae</taxon>
        <taxon>Pentapetalae</taxon>
        <taxon>asterids</taxon>
        <taxon>campanulids</taxon>
        <taxon>Aquifoliales</taxon>
        <taxon>Aquifoliaceae</taxon>
        <taxon>Ilex</taxon>
    </lineage>
</organism>
<dbReference type="GO" id="GO:0005634">
    <property type="term" value="C:nucleus"/>
    <property type="evidence" value="ECO:0007669"/>
    <property type="project" value="UniProtKB-SubCell"/>
</dbReference>
<protein>
    <submittedName>
        <fullName evidence="9">Uncharacterized protein</fullName>
    </submittedName>
</protein>
<feature type="compositionally biased region" description="Low complexity" evidence="5">
    <location>
        <begin position="257"/>
        <end position="274"/>
    </location>
</feature>
<evidence type="ECO:0000256" key="4">
    <source>
        <dbReference type="ARBA" id="ARBA00023242"/>
    </source>
</evidence>
<feature type="domain" description="SANT" evidence="7">
    <location>
        <begin position="174"/>
        <end position="225"/>
    </location>
</feature>
<comment type="caution">
    <text evidence="9">The sequence shown here is derived from an EMBL/GenBank/DDBJ whole genome shotgun (WGS) entry which is preliminary data.</text>
</comment>
<name>A0ABC8T4R6_9AQUA</name>
<feature type="domain" description="HTH myb-type" evidence="8">
    <location>
        <begin position="175"/>
        <end position="225"/>
    </location>
</feature>
<dbReference type="InterPro" id="IPR017884">
    <property type="entry name" value="SANT_dom"/>
</dbReference>
<evidence type="ECO:0000256" key="5">
    <source>
        <dbReference type="SAM" id="MobiDB-lite"/>
    </source>
</evidence>
<feature type="compositionally biased region" description="Basic residues" evidence="5">
    <location>
        <begin position="219"/>
        <end position="232"/>
    </location>
</feature>
<feature type="domain" description="Myb-like" evidence="6">
    <location>
        <begin position="171"/>
        <end position="221"/>
    </location>
</feature>
<feature type="domain" description="Myb-like" evidence="6">
    <location>
        <begin position="119"/>
        <end position="170"/>
    </location>
</feature>
<dbReference type="SMART" id="SM00717">
    <property type="entry name" value="SANT"/>
    <property type="match status" value="2"/>
</dbReference>
<feature type="compositionally biased region" description="Polar residues" evidence="5">
    <location>
        <begin position="209"/>
        <end position="218"/>
    </location>
</feature>
<dbReference type="GO" id="GO:0003677">
    <property type="term" value="F:DNA binding"/>
    <property type="evidence" value="ECO:0007669"/>
    <property type="project" value="UniProtKB-KW"/>
</dbReference>
<keyword evidence="4" id="KW-0539">Nucleus</keyword>
<dbReference type="AlphaFoldDB" id="A0ABC8T4R6"/>
<evidence type="ECO:0000259" key="7">
    <source>
        <dbReference type="PROSITE" id="PS51293"/>
    </source>
</evidence>
<keyword evidence="10" id="KW-1185">Reference proteome</keyword>
<dbReference type="PROSITE" id="PS51294">
    <property type="entry name" value="HTH_MYB"/>
    <property type="match status" value="2"/>
</dbReference>
<evidence type="ECO:0000259" key="6">
    <source>
        <dbReference type="PROSITE" id="PS50090"/>
    </source>
</evidence>
<proteinExistence type="predicted"/>
<evidence type="ECO:0000313" key="9">
    <source>
        <dbReference type="EMBL" id="CAK9164228.1"/>
    </source>
</evidence>
<evidence type="ECO:0000256" key="2">
    <source>
        <dbReference type="ARBA" id="ARBA00022737"/>
    </source>
</evidence>
<feature type="region of interest" description="Disordered" evidence="5">
    <location>
        <begin position="207"/>
        <end position="244"/>
    </location>
</feature>
<dbReference type="Proteomes" id="UP001642360">
    <property type="component" value="Unassembled WGS sequence"/>
</dbReference>
<dbReference type="PROSITE" id="PS51293">
    <property type="entry name" value="SANT"/>
    <property type="match status" value="1"/>
</dbReference>
<dbReference type="PROSITE" id="PS50090">
    <property type="entry name" value="MYB_LIKE"/>
    <property type="match status" value="2"/>
</dbReference>
<dbReference type="InterPro" id="IPR017930">
    <property type="entry name" value="Myb_dom"/>
</dbReference>
<comment type="subcellular location">
    <subcellularLocation>
        <location evidence="1">Nucleus</location>
    </subcellularLocation>
</comment>
<evidence type="ECO:0000313" key="10">
    <source>
        <dbReference type="Proteomes" id="UP001642360"/>
    </source>
</evidence>